<organism evidence="1 2">
    <name type="scientific">Kibdelosporangium banguiense</name>
    <dbReference type="NCBI Taxonomy" id="1365924"/>
    <lineage>
        <taxon>Bacteria</taxon>
        <taxon>Bacillati</taxon>
        <taxon>Actinomycetota</taxon>
        <taxon>Actinomycetes</taxon>
        <taxon>Pseudonocardiales</taxon>
        <taxon>Pseudonocardiaceae</taxon>
        <taxon>Kibdelosporangium</taxon>
    </lineage>
</organism>
<proteinExistence type="predicted"/>
<evidence type="ECO:0000313" key="2">
    <source>
        <dbReference type="Proteomes" id="UP001519332"/>
    </source>
</evidence>
<evidence type="ECO:0000313" key="1">
    <source>
        <dbReference type="EMBL" id="MBP2330703.1"/>
    </source>
</evidence>
<name>A0ABS4U216_9PSEU</name>
<gene>
    <name evidence="1" type="ORF">JOF56_011088</name>
</gene>
<protein>
    <submittedName>
        <fullName evidence="1">Transcriptional regulator</fullName>
    </submittedName>
</protein>
<dbReference type="EMBL" id="JAGINW010000001">
    <property type="protein sequence ID" value="MBP2330703.1"/>
    <property type="molecule type" value="Genomic_DNA"/>
</dbReference>
<sequence>MASTTGTSPTDIDAASPAAGLERGLRVWADRLREETGDGKVLGEQAMVDRWTAAVSRWLMDAALLSDAANLHAALEILREAVMRLQPSGPTARLETAVVTLAEVARAGLDRARQNHIADTLDPGSWAARMLILVCEQPHITSTDIVNRLGIHEAQVSRSGKALVERGLLVKNRHGRAKGWHVTPRGAVTAQRLSTRSATR</sequence>
<accession>A0ABS4U216</accession>
<dbReference type="SUPFAM" id="SSF46785">
    <property type="entry name" value="Winged helix' DNA-binding domain"/>
    <property type="match status" value="1"/>
</dbReference>
<keyword evidence="2" id="KW-1185">Reference proteome</keyword>
<dbReference type="Gene3D" id="1.10.10.10">
    <property type="entry name" value="Winged helix-like DNA-binding domain superfamily/Winged helix DNA-binding domain"/>
    <property type="match status" value="1"/>
</dbReference>
<dbReference type="InterPro" id="IPR036390">
    <property type="entry name" value="WH_DNA-bd_sf"/>
</dbReference>
<comment type="caution">
    <text evidence="1">The sequence shown here is derived from an EMBL/GenBank/DDBJ whole genome shotgun (WGS) entry which is preliminary data.</text>
</comment>
<dbReference type="RefSeq" id="WP_209647358.1">
    <property type="nucleotide sequence ID" value="NZ_JAGINW010000001.1"/>
</dbReference>
<reference evidence="1 2" key="1">
    <citation type="submission" date="2021-03" db="EMBL/GenBank/DDBJ databases">
        <title>Sequencing the genomes of 1000 actinobacteria strains.</title>
        <authorList>
            <person name="Klenk H.-P."/>
        </authorList>
    </citation>
    <scope>NUCLEOTIDE SEQUENCE [LARGE SCALE GENOMIC DNA]</scope>
    <source>
        <strain evidence="1 2">DSM 46670</strain>
    </source>
</reference>
<dbReference type="InterPro" id="IPR036388">
    <property type="entry name" value="WH-like_DNA-bd_sf"/>
</dbReference>
<dbReference type="Proteomes" id="UP001519332">
    <property type="component" value="Unassembled WGS sequence"/>
</dbReference>